<proteinExistence type="predicted"/>
<evidence type="ECO:0000313" key="3">
    <source>
        <dbReference type="RefSeq" id="XP_010907008.1"/>
    </source>
</evidence>
<dbReference type="InParanoid" id="A0A6I9QCB9"/>
<accession>A0A6I9QCB9</accession>
<evidence type="ECO:0000256" key="1">
    <source>
        <dbReference type="SAM" id="MobiDB-lite"/>
    </source>
</evidence>
<dbReference type="AlphaFoldDB" id="A0A6I9QCB9"/>
<organism evidence="2 3">
    <name type="scientific">Elaeis guineensis var. tenera</name>
    <name type="common">Oil palm</name>
    <dbReference type="NCBI Taxonomy" id="51953"/>
    <lineage>
        <taxon>Eukaryota</taxon>
        <taxon>Viridiplantae</taxon>
        <taxon>Streptophyta</taxon>
        <taxon>Embryophyta</taxon>
        <taxon>Tracheophyta</taxon>
        <taxon>Spermatophyta</taxon>
        <taxon>Magnoliopsida</taxon>
        <taxon>Liliopsida</taxon>
        <taxon>Arecaceae</taxon>
        <taxon>Arecoideae</taxon>
        <taxon>Cocoseae</taxon>
        <taxon>Elaeidinae</taxon>
        <taxon>Elaeis</taxon>
    </lineage>
</organism>
<name>A0A6I9QCB9_ELAGV</name>
<gene>
    <name evidence="3" type="primary">LOC105033787</name>
</gene>
<keyword evidence="2" id="KW-1185">Reference proteome</keyword>
<feature type="compositionally biased region" description="Basic and acidic residues" evidence="1">
    <location>
        <begin position="90"/>
        <end position="108"/>
    </location>
</feature>
<reference evidence="3" key="1">
    <citation type="submission" date="2025-08" db="UniProtKB">
        <authorList>
            <consortium name="RefSeq"/>
        </authorList>
    </citation>
    <scope>IDENTIFICATION</scope>
</reference>
<evidence type="ECO:0000313" key="2">
    <source>
        <dbReference type="Proteomes" id="UP000504607"/>
    </source>
</evidence>
<dbReference type="RefSeq" id="XP_010907008.1">
    <property type="nucleotide sequence ID" value="XM_010908706.1"/>
</dbReference>
<feature type="compositionally biased region" description="Basic and acidic residues" evidence="1">
    <location>
        <begin position="144"/>
        <end position="161"/>
    </location>
</feature>
<sequence>MVVTLIQDTHGGTLLGQLVGDTSDASSLELTAAKKDVDLSKYQLEQVERNNCELAKELGFSEKTRREAQEIINHRDDELKRAEERIEDLDRQRSRVERDWHHARDDLKRLRRTLREKRSRDHASSKAHSRRSPNGSSAKRAKSSKKESHSERTPQREERSAFGRVQTTPEPFVKL</sequence>
<dbReference type="OrthoDB" id="10641703at2759"/>
<feature type="region of interest" description="Disordered" evidence="1">
    <location>
        <begin position="90"/>
        <end position="175"/>
    </location>
</feature>
<protein>
    <submittedName>
        <fullName evidence="3">Uncharacterized protein LOC105033787</fullName>
    </submittedName>
</protein>
<dbReference type="Proteomes" id="UP000504607">
    <property type="component" value="Unplaced"/>
</dbReference>